<gene>
    <name evidence="2" type="ORF">BJ684DRAFT_17298</name>
</gene>
<evidence type="ECO:0000256" key="1">
    <source>
        <dbReference type="SAM" id="MobiDB-lite"/>
    </source>
</evidence>
<sequence>MSQENNNKWSIQTQDISCLRTATLSLHFVSNNTISALPMHPPYGPTYRFRLRQVGSRSYPRSTVGDTVESGYGTVLDSRGAEQADELSRTLSEVGGPGSSSPYPWFRLPTGPSTARNEIPSTPGQAAETPSSRHSSREEARESWTPRPIYGLEERGLNGDEHTPLSPSFPIASGVRPTSLWERSLRRTLGRRTSTGIMATTPAHPRGTKSGYVPGGLAERLSMLLRRERDEHVRWVQGFSRAQEPVREAGAMEIKRIISPSTGQAGASAIVSCTSPWMGPTGSICILMDPLLSADSAITRIAPRQVLCVHGAGWSLSLGPGRPDLLIFTRMTHLPSSSR</sequence>
<feature type="compositionally biased region" description="Polar residues" evidence="1">
    <location>
        <begin position="111"/>
        <end position="130"/>
    </location>
</feature>
<feature type="region of interest" description="Disordered" evidence="1">
    <location>
        <begin position="78"/>
        <end position="171"/>
    </location>
</feature>
<protein>
    <submittedName>
        <fullName evidence="2">Uncharacterized protein</fullName>
    </submittedName>
</protein>
<evidence type="ECO:0000313" key="3">
    <source>
        <dbReference type="Proteomes" id="UP000267251"/>
    </source>
</evidence>
<organism evidence="2 3">
    <name type="scientific">Piptocephalis cylindrospora</name>
    <dbReference type="NCBI Taxonomy" id="1907219"/>
    <lineage>
        <taxon>Eukaryota</taxon>
        <taxon>Fungi</taxon>
        <taxon>Fungi incertae sedis</taxon>
        <taxon>Zoopagomycota</taxon>
        <taxon>Zoopagomycotina</taxon>
        <taxon>Zoopagomycetes</taxon>
        <taxon>Zoopagales</taxon>
        <taxon>Piptocephalidaceae</taxon>
        <taxon>Piptocephalis</taxon>
    </lineage>
</organism>
<reference evidence="3" key="1">
    <citation type="journal article" date="2018" name="Nat. Microbiol.">
        <title>Leveraging single-cell genomics to expand the fungal tree of life.</title>
        <authorList>
            <person name="Ahrendt S.R."/>
            <person name="Quandt C.A."/>
            <person name="Ciobanu D."/>
            <person name="Clum A."/>
            <person name="Salamov A."/>
            <person name="Andreopoulos B."/>
            <person name="Cheng J.F."/>
            <person name="Woyke T."/>
            <person name="Pelin A."/>
            <person name="Henrissat B."/>
            <person name="Reynolds N.K."/>
            <person name="Benny G.L."/>
            <person name="Smith M.E."/>
            <person name="James T.Y."/>
            <person name="Grigoriev I.V."/>
        </authorList>
    </citation>
    <scope>NUCLEOTIDE SEQUENCE [LARGE SCALE GENOMIC DNA]</scope>
</reference>
<feature type="compositionally biased region" description="Basic and acidic residues" evidence="1">
    <location>
        <begin position="152"/>
        <end position="163"/>
    </location>
</feature>
<feature type="compositionally biased region" description="Basic and acidic residues" evidence="1">
    <location>
        <begin position="79"/>
        <end position="88"/>
    </location>
</feature>
<dbReference type="OrthoDB" id="10620960at2759"/>
<dbReference type="AlphaFoldDB" id="A0A4P9Y2Z5"/>
<proteinExistence type="predicted"/>
<dbReference type="EMBL" id="KZ988441">
    <property type="protein sequence ID" value="RKP12190.1"/>
    <property type="molecule type" value="Genomic_DNA"/>
</dbReference>
<accession>A0A4P9Y2Z5</accession>
<evidence type="ECO:0000313" key="2">
    <source>
        <dbReference type="EMBL" id="RKP12190.1"/>
    </source>
</evidence>
<dbReference type="Proteomes" id="UP000267251">
    <property type="component" value="Unassembled WGS sequence"/>
</dbReference>
<keyword evidence="3" id="KW-1185">Reference proteome</keyword>
<name>A0A4P9Y2Z5_9FUNG</name>
<feature type="compositionally biased region" description="Basic and acidic residues" evidence="1">
    <location>
        <begin position="135"/>
        <end position="144"/>
    </location>
</feature>